<keyword evidence="3" id="KW-1185">Reference proteome</keyword>
<keyword evidence="1" id="KW-1133">Transmembrane helix</keyword>
<keyword evidence="1" id="KW-0812">Transmembrane</keyword>
<dbReference type="PANTHER" id="PTHR28008">
    <property type="entry name" value="DOMAIN PROTEIN, PUTATIVE (AFU_ORTHOLOGUE AFUA_3G10980)-RELATED"/>
    <property type="match status" value="1"/>
</dbReference>
<dbReference type="AlphaFoldDB" id="S9R4R1"/>
<feature type="transmembrane region" description="Helical" evidence="1">
    <location>
        <begin position="43"/>
        <end position="60"/>
    </location>
</feature>
<dbReference type="Proteomes" id="UP000016088">
    <property type="component" value="Unassembled WGS sequence"/>
</dbReference>
<dbReference type="EMBL" id="KE503207">
    <property type="protein sequence ID" value="EPX73340.1"/>
    <property type="molecule type" value="Genomic_DNA"/>
</dbReference>
<feature type="transmembrane region" description="Helical" evidence="1">
    <location>
        <begin position="72"/>
        <end position="94"/>
    </location>
</feature>
<keyword evidence="1" id="KW-0472">Membrane</keyword>
<organism evidence="2 3">
    <name type="scientific">Schizosaccharomyces octosporus (strain yFS286)</name>
    <name type="common">Fission yeast</name>
    <name type="synonym">Octosporomyces octosporus</name>
    <dbReference type="NCBI Taxonomy" id="483514"/>
    <lineage>
        <taxon>Eukaryota</taxon>
        <taxon>Fungi</taxon>
        <taxon>Dikarya</taxon>
        <taxon>Ascomycota</taxon>
        <taxon>Taphrinomycotina</taxon>
        <taxon>Schizosaccharomycetes</taxon>
        <taxon>Schizosaccharomycetales</taxon>
        <taxon>Schizosaccharomycetaceae</taxon>
        <taxon>Schizosaccharomyces</taxon>
    </lineage>
</organism>
<protein>
    <submittedName>
        <fullName evidence="2">VanZ-like family protein</fullName>
    </submittedName>
</protein>
<feature type="transmembrane region" description="Helical" evidence="1">
    <location>
        <begin position="100"/>
        <end position="117"/>
    </location>
</feature>
<accession>S9R4R1</accession>
<gene>
    <name evidence="2" type="ORF">SOCG_01090</name>
</gene>
<evidence type="ECO:0000313" key="2">
    <source>
        <dbReference type="EMBL" id="EPX73340.1"/>
    </source>
</evidence>
<dbReference type="GeneID" id="25030074"/>
<dbReference type="OMA" id="SLMINIM"/>
<dbReference type="RefSeq" id="XP_013018964.1">
    <property type="nucleotide sequence ID" value="XM_013163510.1"/>
</dbReference>
<dbReference type="HOGENOM" id="CLU_096870_1_0_1"/>
<name>S9R4R1_SCHOY</name>
<proteinExistence type="predicted"/>
<feature type="transmembrane region" description="Helical" evidence="1">
    <location>
        <begin position="15"/>
        <end position="37"/>
    </location>
</feature>
<evidence type="ECO:0000256" key="1">
    <source>
        <dbReference type="SAM" id="Phobius"/>
    </source>
</evidence>
<evidence type="ECO:0000313" key="3">
    <source>
        <dbReference type="Proteomes" id="UP000016088"/>
    </source>
</evidence>
<dbReference type="OrthoDB" id="63581at2759"/>
<reference evidence="2 3" key="1">
    <citation type="journal article" date="2011" name="Science">
        <title>Comparative functional genomics of the fission yeasts.</title>
        <authorList>
            <person name="Rhind N."/>
            <person name="Chen Z."/>
            <person name="Yassour M."/>
            <person name="Thompson D.A."/>
            <person name="Haas B.J."/>
            <person name="Habib N."/>
            <person name="Wapinski I."/>
            <person name="Roy S."/>
            <person name="Lin M.F."/>
            <person name="Heiman D.I."/>
            <person name="Young S.K."/>
            <person name="Furuya K."/>
            <person name="Guo Y."/>
            <person name="Pidoux A."/>
            <person name="Chen H.M."/>
            <person name="Robbertse B."/>
            <person name="Goldberg J.M."/>
            <person name="Aoki K."/>
            <person name="Bayne E.H."/>
            <person name="Berlin A.M."/>
            <person name="Desjardins C.A."/>
            <person name="Dobbs E."/>
            <person name="Dukaj L."/>
            <person name="Fan L."/>
            <person name="FitzGerald M.G."/>
            <person name="French C."/>
            <person name="Gujja S."/>
            <person name="Hansen K."/>
            <person name="Keifenheim D."/>
            <person name="Levin J.Z."/>
            <person name="Mosher R.A."/>
            <person name="Mueller C.A."/>
            <person name="Pfiffner J."/>
            <person name="Priest M."/>
            <person name="Russ C."/>
            <person name="Smialowska A."/>
            <person name="Swoboda P."/>
            <person name="Sykes S.M."/>
            <person name="Vaughn M."/>
            <person name="Vengrova S."/>
            <person name="Yoder R."/>
            <person name="Zeng Q."/>
            <person name="Allshire R."/>
            <person name="Baulcombe D."/>
            <person name="Birren B.W."/>
            <person name="Brown W."/>
            <person name="Ekwall K."/>
            <person name="Kellis M."/>
            <person name="Leatherwood J."/>
            <person name="Levin H."/>
            <person name="Margalit H."/>
            <person name="Martienssen R."/>
            <person name="Nieduszynski C.A."/>
            <person name="Spatafora J.W."/>
            <person name="Friedman N."/>
            <person name="Dalgaard J.Z."/>
            <person name="Baumann P."/>
            <person name="Niki H."/>
            <person name="Regev A."/>
            <person name="Nusbaum C."/>
        </authorList>
    </citation>
    <scope>NUCLEOTIDE SEQUENCE [LARGE SCALE GENOMIC DNA]</scope>
    <source>
        <strain evidence="3">yFS286</strain>
    </source>
</reference>
<dbReference type="NCBIfam" id="NF037970">
    <property type="entry name" value="vanZ_1"/>
    <property type="match status" value="1"/>
</dbReference>
<dbReference type="PANTHER" id="PTHR28008:SF1">
    <property type="entry name" value="DOMAIN PROTEIN, PUTATIVE (AFU_ORTHOLOGUE AFUA_3G10980)-RELATED"/>
    <property type="match status" value="1"/>
</dbReference>
<dbReference type="VEuPathDB" id="FungiDB:SOCG_01090"/>
<sequence length="160" mass="18329">MMLPSYLQFAIRKRVLAVFIVLLIIATYLGFAPVLPIPVNDKLCHFVVFFLLSLVFYWVFDLSRRRATQLTLVVCGLVGCIGSEFVQAFLTLRVFDVFDIFANLVGCGLSLMINIMYHKRRLEKLHFQRYGRLDSVEDDLELQAQQSEDAEAENDTSRAA</sequence>
<dbReference type="eggNOG" id="ENOG502S56A">
    <property type="taxonomic scope" value="Eukaryota"/>
</dbReference>